<feature type="region of interest" description="Disordered" evidence="6">
    <location>
        <begin position="1"/>
        <end position="24"/>
    </location>
</feature>
<proteinExistence type="inferred from homology"/>
<reference evidence="8" key="2">
    <citation type="journal article" date="2021" name="Microbiome">
        <title>Successional dynamics and alternative stable states in a saline activated sludge microbial community over 9 years.</title>
        <authorList>
            <person name="Wang Y."/>
            <person name="Ye J."/>
            <person name="Ju F."/>
            <person name="Liu L."/>
            <person name="Boyd J.A."/>
            <person name="Deng Y."/>
            <person name="Parks D.H."/>
            <person name="Jiang X."/>
            <person name="Yin X."/>
            <person name="Woodcroft B.J."/>
            <person name="Tyson G.W."/>
            <person name="Hugenholtz P."/>
            <person name="Polz M.F."/>
            <person name="Zhang T."/>
        </authorList>
    </citation>
    <scope>NUCLEOTIDE SEQUENCE</scope>
    <source>
        <strain evidence="8">HKST-UBA01</strain>
    </source>
</reference>
<reference evidence="8" key="1">
    <citation type="submission" date="2020-04" db="EMBL/GenBank/DDBJ databases">
        <authorList>
            <person name="Zhang T."/>
        </authorList>
    </citation>
    <scope>NUCLEOTIDE SEQUENCE</scope>
    <source>
        <strain evidence="8">HKST-UBA01</strain>
    </source>
</reference>
<dbReference type="InterPro" id="IPR011042">
    <property type="entry name" value="6-blade_b-propeller_TolB-like"/>
</dbReference>
<dbReference type="GO" id="GO:0006508">
    <property type="term" value="P:proteolysis"/>
    <property type="evidence" value="ECO:0007669"/>
    <property type="project" value="UniProtKB-KW"/>
</dbReference>
<dbReference type="FunFam" id="3.40.50.1820:FF:000028">
    <property type="entry name" value="S9 family peptidase"/>
    <property type="match status" value="1"/>
</dbReference>
<evidence type="ECO:0000259" key="7">
    <source>
        <dbReference type="Pfam" id="PF00326"/>
    </source>
</evidence>
<comment type="caution">
    <text evidence="8">The sequence shown here is derived from an EMBL/GenBank/DDBJ whole genome shotgun (WGS) entry which is preliminary data.</text>
</comment>
<accession>A0A956M044</accession>
<dbReference type="SUPFAM" id="SSF82171">
    <property type="entry name" value="DPP6 N-terminal domain-like"/>
    <property type="match status" value="1"/>
</dbReference>
<name>A0A956M044_UNCEI</name>
<dbReference type="InterPro" id="IPR011659">
    <property type="entry name" value="WD40"/>
</dbReference>
<feature type="domain" description="Peptidase S9 prolyl oligopeptidase catalytic" evidence="7">
    <location>
        <begin position="525"/>
        <end position="731"/>
    </location>
</feature>
<evidence type="ECO:0000256" key="2">
    <source>
        <dbReference type="ARBA" id="ARBA00022670"/>
    </source>
</evidence>
<keyword evidence="2" id="KW-0645">Protease</keyword>
<evidence type="ECO:0000313" key="8">
    <source>
        <dbReference type="EMBL" id="MCA9728388.1"/>
    </source>
</evidence>
<dbReference type="Pfam" id="PF00326">
    <property type="entry name" value="Peptidase_S9"/>
    <property type="match status" value="1"/>
</dbReference>
<sequence length="733" mass="80673">ASGMAVSAKRSKSAAAARPNAGKKGARAGLDFATMMKIERIADPQVSPDGRRVVFVMTEPDLSANVMRRSLHLLDLGSGAIRELTPGPGNHMDPAWSPDGEKIAFVSTRAQKEGSQVWVLPVNGGEARRVTTGYGGAHNPVWAPDSRRIAFWRETVVSETYQPGKSEAIDARTGPGNAAVYGLSHPKSSAKIADALLFRHWDRWRDRRRKHLFVVDSESRKTVDLTPYDCDVPPISLGSTVDYAFHPDGTEIAFVMNPDAVVARSTNNSIFLQTLRGLATVGAPRSISTSDACDAHPRYSEDGSRVFYLAMELPGYEADRCRIKEYDRATGETRVHLERFDRSPDEFYLHGSRVTFAASDRGYRSLYRYDLDKQAVSQLTEGLYLGSVRPLPGSDDVIVTYETTTTPADLYRLTPGKGIAAAKGAGGTLAENQAQAKARNAATATGASRLSARLNGGECARLTRIADGVAPIGMNEAEEFWFAGAGDTPVHGFLIRPVGFRPDRKIPLILLIHGGPQSAFSDHFHYRWNSQVFASRGAAVAMINPRGSTGYGQRFTDQISGDWGGRAYQDLMRGVDYLLSHYSFLDGKQVAAAGASFGGFMVNWIAGQTDRFRALVSHDGIFHAETMGFTTEELWFDEHEHGGAVYEKRASFLKYSPHLHTKSFRTPTLVVQGGQDFRCPESEGVAMFQALQMNGVASRFLYFPDEGHWVMKPANAQVWYDELLRWIMMYLES</sequence>
<evidence type="ECO:0000256" key="5">
    <source>
        <dbReference type="ARBA" id="ARBA00022825"/>
    </source>
</evidence>
<dbReference type="Gene3D" id="3.40.50.1820">
    <property type="entry name" value="alpha/beta hydrolase"/>
    <property type="match status" value="1"/>
</dbReference>
<feature type="non-terminal residue" evidence="8">
    <location>
        <position position="1"/>
    </location>
</feature>
<dbReference type="InterPro" id="IPR029058">
    <property type="entry name" value="AB_hydrolase_fold"/>
</dbReference>
<evidence type="ECO:0000256" key="4">
    <source>
        <dbReference type="ARBA" id="ARBA00022801"/>
    </source>
</evidence>
<dbReference type="Pfam" id="PF07676">
    <property type="entry name" value="PD40"/>
    <property type="match status" value="2"/>
</dbReference>
<dbReference type="GO" id="GO:0004252">
    <property type="term" value="F:serine-type endopeptidase activity"/>
    <property type="evidence" value="ECO:0007669"/>
    <property type="project" value="TreeGrafter"/>
</dbReference>
<evidence type="ECO:0000256" key="3">
    <source>
        <dbReference type="ARBA" id="ARBA00022729"/>
    </source>
</evidence>
<keyword evidence="4" id="KW-0378">Hydrolase</keyword>
<keyword evidence="5" id="KW-0720">Serine protease</keyword>
<dbReference type="SUPFAM" id="SSF53474">
    <property type="entry name" value="alpha/beta-Hydrolases"/>
    <property type="match status" value="1"/>
</dbReference>
<dbReference type="Proteomes" id="UP000697710">
    <property type="component" value="Unassembled WGS sequence"/>
</dbReference>
<dbReference type="PANTHER" id="PTHR42776">
    <property type="entry name" value="SERINE PEPTIDASE S9 FAMILY MEMBER"/>
    <property type="match status" value="1"/>
</dbReference>
<gene>
    <name evidence="8" type="ORF">KC729_11940</name>
</gene>
<dbReference type="Gene3D" id="2.120.10.30">
    <property type="entry name" value="TolB, C-terminal domain"/>
    <property type="match status" value="2"/>
</dbReference>
<evidence type="ECO:0000256" key="1">
    <source>
        <dbReference type="ARBA" id="ARBA00010040"/>
    </source>
</evidence>
<comment type="similarity">
    <text evidence="1">Belongs to the peptidase S9C family.</text>
</comment>
<organism evidence="8 9">
    <name type="scientific">Eiseniibacteriota bacterium</name>
    <dbReference type="NCBI Taxonomy" id="2212470"/>
    <lineage>
        <taxon>Bacteria</taxon>
        <taxon>Candidatus Eiseniibacteriota</taxon>
    </lineage>
</organism>
<keyword evidence="3" id="KW-0732">Signal</keyword>
<protein>
    <submittedName>
        <fullName evidence="8">S9 family peptidase</fullName>
    </submittedName>
</protein>
<dbReference type="AlphaFoldDB" id="A0A956M044"/>
<dbReference type="InterPro" id="IPR001375">
    <property type="entry name" value="Peptidase_S9_cat"/>
</dbReference>
<evidence type="ECO:0000256" key="6">
    <source>
        <dbReference type="SAM" id="MobiDB-lite"/>
    </source>
</evidence>
<dbReference type="EMBL" id="JAGQHR010000369">
    <property type="protein sequence ID" value="MCA9728388.1"/>
    <property type="molecule type" value="Genomic_DNA"/>
</dbReference>
<evidence type="ECO:0000313" key="9">
    <source>
        <dbReference type="Proteomes" id="UP000697710"/>
    </source>
</evidence>
<dbReference type="PANTHER" id="PTHR42776:SF13">
    <property type="entry name" value="DIPEPTIDYL-PEPTIDASE 5"/>
    <property type="match status" value="1"/>
</dbReference>